<dbReference type="Proteomes" id="UP000295507">
    <property type="component" value="Unassembled WGS sequence"/>
</dbReference>
<accession>A0A4R3QWQ1</accession>
<reference evidence="3 4" key="1">
    <citation type="submission" date="2019-03" db="EMBL/GenBank/DDBJ databases">
        <title>Genomic Encyclopedia of Type Strains, Phase IV (KMG-V): Genome sequencing to study the core and pangenomes of soil and plant-associated prokaryotes.</title>
        <authorList>
            <person name="Whitman W."/>
        </authorList>
    </citation>
    <scope>NUCLEOTIDE SEQUENCE [LARGE SCALE GENOMIC DNA]</scope>
    <source>
        <strain evidence="1 4">Gr42</strain>
        <strain evidence="2 3">IE4868</strain>
    </source>
</reference>
<dbReference type="Proteomes" id="UP000295547">
    <property type="component" value="Unassembled WGS sequence"/>
</dbReference>
<sequence length="31" mass="3534">MNATFPMDYNSSMSKNHRIADAFGWEAVTIQ</sequence>
<proteinExistence type="predicted"/>
<dbReference type="EMBL" id="SMBJ01000005">
    <property type="protein sequence ID" value="TCU25749.1"/>
    <property type="molecule type" value="Genomic_DNA"/>
</dbReference>
<organism evidence="1 4">
    <name type="scientific">Rhizobium azibense</name>
    <dbReference type="NCBI Taxonomy" id="1136135"/>
    <lineage>
        <taxon>Bacteria</taxon>
        <taxon>Pseudomonadati</taxon>
        <taxon>Pseudomonadota</taxon>
        <taxon>Alphaproteobacteria</taxon>
        <taxon>Hyphomicrobiales</taxon>
        <taxon>Rhizobiaceae</taxon>
        <taxon>Rhizobium/Agrobacterium group</taxon>
        <taxon>Rhizobium</taxon>
    </lineage>
</organism>
<name>A0A4R3QWQ1_9HYPH</name>
<keyword evidence="4" id="KW-1185">Reference proteome</keyword>
<evidence type="ECO:0000313" key="1">
    <source>
        <dbReference type="EMBL" id="TCU25749.1"/>
    </source>
</evidence>
<protein>
    <submittedName>
        <fullName evidence="1">Uncharacterized protein</fullName>
    </submittedName>
</protein>
<dbReference type="EMBL" id="SMBK01000002">
    <property type="protein sequence ID" value="TCU39968.1"/>
    <property type="molecule type" value="Genomic_DNA"/>
</dbReference>
<gene>
    <name evidence="2" type="ORF">EV129_102105</name>
    <name evidence="1" type="ORF">EV130_105407</name>
</gene>
<evidence type="ECO:0000313" key="3">
    <source>
        <dbReference type="Proteomes" id="UP000295507"/>
    </source>
</evidence>
<dbReference type="AlphaFoldDB" id="A0A4R3QWQ1"/>
<evidence type="ECO:0000313" key="2">
    <source>
        <dbReference type="EMBL" id="TCU39968.1"/>
    </source>
</evidence>
<comment type="caution">
    <text evidence="1">The sequence shown here is derived from an EMBL/GenBank/DDBJ whole genome shotgun (WGS) entry which is preliminary data.</text>
</comment>
<evidence type="ECO:0000313" key="4">
    <source>
        <dbReference type="Proteomes" id="UP000295547"/>
    </source>
</evidence>